<evidence type="ECO:0000259" key="14">
    <source>
        <dbReference type="PROSITE" id="PS50928"/>
    </source>
</evidence>
<evidence type="ECO:0000259" key="13">
    <source>
        <dbReference type="PROSITE" id="PS50893"/>
    </source>
</evidence>
<dbReference type="CDD" id="cd03294">
    <property type="entry name" value="ABC_Pro_Gly_Betaine"/>
    <property type="match status" value="1"/>
</dbReference>
<dbReference type="PANTHER" id="PTHR43869:SF1">
    <property type="entry name" value="GLYCINE BETAINE_PROLINE BETAINE TRANSPORT SYSTEM ATP-BINDING PROTEIN PROV"/>
    <property type="match status" value="1"/>
</dbReference>
<dbReference type="NCBIfam" id="NF007480">
    <property type="entry name" value="PRK10070.1"/>
    <property type="match status" value="1"/>
</dbReference>
<feature type="transmembrane region" description="Helical" evidence="12">
    <location>
        <begin position="548"/>
        <end position="570"/>
    </location>
</feature>
<dbReference type="CDD" id="cd06261">
    <property type="entry name" value="TM_PBP2"/>
    <property type="match status" value="1"/>
</dbReference>
<dbReference type="SUPFAM" id="SSF161098">
    <property type="entry name" value="MetI-like"/>
    <property type="match status" value="1"/>
</dbReference>
<dbReference type="GO" id="GO:0016887">
    <property type="term" value="F:ATP hydrolysis activity"/>
    <property type="evidence" value="ECO:0007669"/>
    <property type="project" value="InterPro"/>
</dbReference>
<dbReference type="InterPro" id="IPR027417">
    <property type="entry name" value="P-loop_NTPase"/>
</dbReference>
<dbReference type="PROSITE" id="PS00211">
    <property type="entry name" value="ABC_TRANSPORTER_1"/>
    <property type="match status" value="1"/>
</dbReference>
<evidence type="ECO:0000259" key="15">
    <source>
        <dbReference type="PROSITE" id="PS51371"/>
    </source>
</evidence>
<dbReference type="InterPro" id="IPR003593">
    <property type="entry name" value="AAA+_ATPase"/>
</dbReference>
<dbReference type="SUPFAM" id="SSF52540">
    <property type="entry name" value="P-loop containing nucleoside triphosphate hydrolases"/>
    <property type="match status" value="1"/>
</dbReference>
<dbReference type="NCBIfam" id="TIGR01186">
    <property type="entry name" value="proV"/>
    <property type="match status" value="1"/>
</dbReference>
<dbReference type="Pfam" id="PF00528">
    <property type="entry name" value="BPD_transp_1"/>
    <property type="match status" value="1"/>
</dbReference>
<dbReference type="InterPro" id="IPR017871">
    <property type="entry name" value="ABC_transporter-like_CS"/>
</dbReference>
<comment type="subcellular location">
    <subcellularLocation>
        <location evidence="1">Membrane</location>
        <topology evidence="1">Multi-pass membrane protein</topology>
    </subcellularLocation>
</comment>
<feature type="domain" description="ABC transporter" evidence="13">
    <location>
        <begin position="3"/>
        <end position="263"/>
    </location>
</feature>
<dbReference type="InterPro" id="IPR000515">
    <property type="entry name" value="MetI-like"/>
</dbReference>
<evidence type="ECO:0000256" key="3">
    <source>
        <dbReference type="ARBA" id="ARBA00022448"/>
    </source>
</evidence>
<dbReference type="GO" id="GO:0005524">
    <property type="term" value="F:ATP binding"/>
    <property type="evidence" value="ECO:0007669"/>
    <property type="project" value="UniProtKB-KW"/>
</dbReference>
<dbReference type="AlphaFoldDB" id="A0A7R9P319"/>
<dbReference type="Gene3D" id="3.40.50.300">
    <property type="entry name" value="P-loop containing nucleotide triphosphate hydrolases"/>
    <property type="match status" value="1"/>
</dbReference>
<dbReference type="GO" id="GO:0055085">
    <property type="term" value="P:transmembrane transport"/>
    <property type="evidence" value="ECO:0007669"/>
    <property type="project" value="InterPro"/>
</dbReference>
<evidence type="ECO:0000256" key="5">
    <source>
        <dbReference type="ARBA" id="ARBA00022741"/>
    </source>
</evidence>
<feature type="transmembrane region" description="Helical" evidence="12">
    <location>
        <begin position="524"/>
        <end position="542"/>
    </location>
</feature>
<feature type="compositionally biased region" description="Low complexity" evidence="11">
    <location>
        <begin position="402"/>
        <end position="418"/>
    </location>
</feature>
<keyword evidence="9 12" id="KW-0472">Membrane</keyword>
<dbReference type="SUPFAM" id="SSF54631">
    <property type="entry name" value="CBS-domain pair"/>
    <property type="match status" value="1"/>
</dbReference>
<evidence type="ECO:0000256" key="9">
    <source>
        <dbReference type="ARBA" id="ARBA00023136"/>
    </source>
</evidence>
<feature type="transmembrane region" description="Helical" evidence="12">
    <location>
        <begin position="670"/>
        <end position="690"/>
    </location>
</feature>
<dbReference type="InterPro" id="IPR003439">
    <property type="entry name" value="ABC_transporter-like_ATP-bd"/>
</dbReference>
<reference evidence="16" key="1">
    <citation type="submission" date="2020-11" db="EMBL/GenBank/DDBJ databases">
        <authorList>
            <person name="Tran Van P."/>
        </authorList>
    </citation>
    <scope>NUCLEOTIDE SEQUENCE</scope>
</reference>
<evidence type="ECO:0000256" key="4">
    <source>
        <dbReference type="ARBA" id="ARBA00022692"/>
    </source>
</evidence>
<dbReference type="Pfam" id="PF00005">
    <property type="entry name" value="ABC_tran"/>
    <property type="match status" value="1"/>
</dbReference>
<dbReference type="GO" id="GO:0016020">
    <property type="term" value="C:membrane"/>
    <property type="evidence" value="ECO:0007669"/>
    <property type="project" value="UniProtKB-SubCell"/>
</dbReference>
<dbReference type="PROSITE" id="PS51371">
    <property type="entry name" value="CBS"/>
    <property type="match status" value="1"/>
</dbReference>
<feature type="transmembrane region" description="Helical" evidence="12">
    <location>
        <begin position="702"/>
        <end position="719"/>
    </location>
</feature>
<dbReference type="FunFam" id="1.10.3720.10:FF:000001">
    <property type="entry name" value="Glycine betaine ABC transporter, permease"/>
    <property type="match status" value="1"/>
</dbReference>
<feature type="transmembrane region" description="Helical" evidence="12">
    <location>
        <begin position="591"/>
        <end position="618"/>
    </location>
</feature>
<comment type="similarity">
    <text evidence="2">Belongs to the ABC transporter superfamily.</text>
</comment>
<dbReference type="InterPro" id="IPR035906">
    <property type="entry name" value="MetI-like_sf"/>
</dbReference>
<keyword evidence="7" id="KW-0029">Amino-acid transport</keyword>
<keyword evidence="8 12" id="KW-1133">Transmembrane helix</keyword>
<keyword evidence="5" id="KW-0547">Nucleotide-binding</keyword>
<organism evidence="16">
    <name type="scientific">Timema californicum</name>
    <name type="common">California timema</name>
    <name type="synonym">Walking stick</name>
    <dbReference type="NCBI Taxonomy" id="61474"/>
    <lineage>
        <taxon>Eukaryota</taxon>
        <taxon>Metazoa</taxon>
        <taxon>Ecdysozoa</taxon>
        <taxon>Arthropoda</taxon>
        <taxon>Hexapoda</taxon>
        <taxon>Insecta</taxon>
        <taxon>Pterygota</taxon>
        <taxon>Neoptera</taxon>
        <taxon>Polyneoptera</taxon>
        <taxon>Phasmatodea</taxon>
        <taxon>Timematodea</taxon>
        <taxon>Timematoidea</taxon>
        <taxon>Timematidae</taxon>
        <taxon>Timema</taxon>
    </lineage>
</organism>
<sequence length="754" mass="81143">MILEVKNLYKIFGDNPERAFKYIEKGATKDVILEKTGLSLGVKNASLAIEEGEIFVIMGLSGSGKSTMVRLLNRLIEPTRGQVIIDGVDIAKISASELRDVRRNKISMVFQSFALMPHMNVLNNTAFGMELAGVALAERQEKALEALRQVGLENYAHAYPDELSGGMRQRVGLARALAINPDILLMDEAFSALDPLIRTEMQDELVNLQARHQRTIVFISHDLDEAMRIGDRIAIMQGGEVIQVGTPDEILNNPANDYVRTFFRGVDISHVFSAKDIARRSAGALIRKAPGFGPRSAIKLLQDEDRDYGYVLEKQKFLGVVSTDSLKAALAAGLGLDSALLDSPAAVPADTSLSDLLSHVAQAPCAVPVVGEENQYVGIISKSTLLRASPAMSQETTNPWDSGTAASSQAAPTSSGGADAWGTPDGSATPDAASSSDWLNSAPAPAPEHFNIMDPFHKTWIPLDHWVTTGIDWVVNHFRPLFQGIRVPVDYILSAFQQLLLGMPAPVAILVFALIAWQIATPAMGIATLVSLIVIGAIGAWSQAMVTLALVLTALMFCILIGLPLGIWLARSERAARIVRPLLDAMQTTPAFVYLVPIVMLFGIGNVPGVVVTIIFALPPIVRLTILGIKQVPADLIEASESFGASPRQLLFKVQLPLAMPTIMAGVNQTLMLALSMVVIASMIAVGGLGQMVLRGIGRLDMGLATVGGVGIVILAIILDRLTQSFGRDSRSRGNRHWYHTGPLGLIFSPSRKK</sequence>
<keyword evidence="4 12" id="KW-0812">Transmembrane</keyword>
<dbReference type="Pfam" id="PF00571">
    <property type="entry name" value="CBS"/>
    <property type="match status" value="1"/>
</dbReference>
<dbReference type="FunFam" id="3.40.50.300:FF:000201">
    <property type="entry name" value="Glycine betaine/L-proline ABC transporter ATP-binding protein"/>
    <property type="match status" value="1"/>
</dbReference>
<evidence type="ECO:0000256" key="2">
    <source>
        <dbReference type="ARBA" id="ARBA00005417"/>
    </source>
</evidence>
<dbReference type="Gene3D" id="3.10.580.10">
    <property type="entry name" value="CBS-domain"/>
    <property type="match status" value="1"/>
</dbReference>
<dbReference type="NCBIfam" id="NF008196">
    <property type="entry name" value="PRK10952.1"/>
    <property type="match status" value="1"/>
</dbReference>
<evidence type="ECO:0000256" key="12">
    <source>
        <dbReference type="SAM" id="Phobius"/>
    </source>
</evidence>
<dbReference type="InterPro" id="IPR046342">
    <property type="entry name" value="CBS_dom_sf"/>
</dbReference>
<evidence type="ECO:0000256" key="1">
    <source>
        <dbReference type="ARBA" id="ARBA00004141"/>
    </source>
</evidence>
<dbReference type="Gene3D" id="1.10.3720.10">
    <property type="entry name" value="MetI-like"/>
    <property type="match status" value="1"/>
</dbReference>
<keyword evidence="10" id="KW-0129">CBS domain</keyword>
<dbReference type="PROSITE" id="PS50928">
    <property type="entry name" value="ABC_TM1"/>
    <property type="match status" value="1"/>
</dbReference>
<feature type="transmembrane region" description="Helical" evidence="12">
    <location>
        <begin position="499"/>
        <end position="517"/>
    </location>
</feature>
<dbReference type="InterPro" id="IPR005892">
    <property type="entry name" value="Gly-betaine_transp_ATP-bd"/>
</dbReference>
<dbReference type="GO" id="GO:0031460">
    <property type="term" value="P:glycine betaine transport"/>
    <property type="evidence" value="ECO:0007669"/>
    <property type="project" value="InterPro"/>
</dbReference>
<dbReference type="SMART" id="SM00382">
    <property type="entry name" value="AAA"/>
    <property type="match status" value="1"/>
</dbReference>
<feature type="domain" description="CBS" evidence="15">
    <location>
        <begin position="340"/>
        <end position="396"/>
    </location>
</feature>
<dbReference type="EMBL" id="OE179149">
    <property type="protein sequence ID" value="CAD7567772.1"/>
    <property type="molecule type" value="Genomic_DNA"/>
</dbReference>
<evidence type="ECO:0000256" key="10">
    <source>
        <dbReference type="PROSITE-ProRule" id="PRU00703"/>
    </source>
</evidence>
<dbReference type="CDD" id="cd09831">
    <property type="entry name" value="CBS_pair_ABC_Gly_Pro_assoc"/>
    <property type="match status" value="1"/>
</dbReference>
<dbReference type="GO" id="GO:0006950">
    <property type="term" value="P:response to stress"/>
    <property type="evidence" value="ECO:0007669"/>
    <property type="project" value="UniProtKB-ARBA"/>
</dbReference>
<evidence type="ECO:0000256" key="8">
    <source>
        <dbReference type="ARBA" id="ARBA00022989"/>
    </source>
</evidence>
<feature type="region of interest" description="Disordered" evidence="11">
    <location>
        <begin position="388"/>
        <end position="440"/>
    </location>
</feature>
<evidence type="ECO:0000256" key="11">
    <source>
        <dbReference type="SAM" id="MobiDB-lite"/>
    </source>
</evidence>
<accession>A0A7R9P319</accession>
<keyword evidence="6" id="KW-0067">ATP-binding</keyword>
<dbReference type="InterPro" id="IPR051921">
    <property type="entry name" value="ABC_osmolyte_uptake_ATP-bind"/>
</dbReference>
<dbReference type="GO" id="GO:0006865">
    <property type="term" value="P:amino acid transport"/>
    <property type="evidence" value="ECO:0007669"/>
    <property type="project" value="UniProtKB-KW"/>
</dbReference>
<evidence type="ECO:0000313" key="16">
    <source>
        <dbReference type="EMBL" id="CAD7567772.1"/>
    </source>
</evidence>
<evidence type="ECO:0000256" key="7">
    <source>
        <dbReference type="ARBA" id="ARBA00022970"/>
    </source>
</evidence>
<feature type="compositionally biased region" description="Polar residues" evidence="11">
    <location>
        <begin position="388"/>
        <end position="401"/>
    </location>
</feature>
<dbReference type="PROSITE" id="PS50893">
    <property type="entry name" value="ABC_TRANSPORTER_2"/>
    <property type="match status" value="1"/>
</dbReference>
<gene>
    <name evidence="16" type="ORF">TCMB3V08_LOCUS554</name>
</gene>
<keyword evidence="3" id="KW-0813">Transport</keyword>
<proteinExistence type="inferred from homology"/>
<name>A0A7R9P319_TIMCA</name>
<dbReference type="InterPro" id="IPR000644">
    <property type="entry name" value="CBS_dom"/>
</dbReference>
<evidence type="ECO:0000256" key="6">
    <source>
        <dbReference type="ARBA" id="ARBA00022840"/>
    </source>
</evidence>
<feature type="domain" description="ABC transmembrane type-1" evidence="14">
    <location>
        <begin position="544"/>
        <end position="723"/>
    </location>
</feature>
<protein>
    <submittedName>
        <fullName evidence="16">(California timema) hypothetical protein</fullName>
    </submittedName>
</protein>
<dbReference type="PANTHER" id="PTHR43869">
    <property type="entry name" value="GLYCINE BETAINE/PROLINE BETAINE TRANSPORT SYSTEM ATP-BINDING PROTEIN PROV"/>
    <property type="match status" value="1"/>
</dbReference>